<dbReference type="AlphaFoldDB" id="A0A2I0HVG5"/>
<gene>
    <name evidence="1" type="ORF">CRG98_044077</name>
</gene>
<accession>A0A2I0HVG5</accession>
<reference evidence="1 2" key="1">
    <citation type="submission" date="2017-11" db="EMBL/GenBank/DDBJ databases">
        <title>De-novo sequencing of pomegranate (Punica granatum L.) genome.</title>
        <authorList>
            <person name="Akparov Z."/>
            <person name="Amiraslanov A."/>
            <person name="Hajiyeva S."/>
            <person name="Abbasov M."/>
            <person name="Kaur K."/>
            <person name="Hamwieh A."/>
            <person name="Solovyev V."/>
            <person name="Salamov A."/>
            <person name="Braich B."/>
            <person name="Kosarev P."/>
            <person name="Mahmoud A."/>
            <person name="Hajiyev E."/>
            <person name="Babayeva S."/>
            <person name="Izzatullayeva V."/>
            <person name="Mammadov A."/>
            <person name="Mammadov A."/>
            <person name="Sharifova S."/>
            <person name="Ojaghi J."/>
            <person name="Eynullazada K."/>
            <person name="Bayramov B."/>
            <person name="Abdulazimova A."/>
            <person name="Shahmuradov I."/>
        </authorList>
    </citation>
    <scope>NUCLEOTIDE SEQUENCE [LARGE SCALE GENOMIC DNA]</scope>
    <source>
        <strain evidence="2">cv. AG2017</strain>
        <tissue evidence="1">Leaf</tissue>
    </source>
</reference>
<protein>
    <submittedName>
        <fullName evidence="1">Uncharacterized protein</fullName>
    </submittedName>
</protein>
<organism evidence="1 2">
    <name type="scientific">Punica granatum</name>
    <name type="common">Pomegranate</name>
    <dbReference type="NCBI Taxonomy" id="22663"/>
    <lineage>
        <taxon>Eukaryota</taxon>
        <taxon>Viridiplantae</taxon>
        <taxon>Streptophyta</taxon>
        <taxon>Embryophyta</taxon>
        <taxon>Tracheophyta</taxon>
        <taxon>Spermatophyta</taxon>
        <taxon>Magnoliopsida</taxon>
        <taxon>eudicotyledons</taxon>
        <taxon>Gunneridae</taxon>
        <taxon>Pentapetalae</taxon>
        <taxon>rosids</taxon>
        <taxon>malvids</taxon>
        <taxon>Myrtales</taxon>
        <taxon>Lythraceae</taxon>
        <taxon>Punica</taxon>
    </lineage>
</organism>
<dbReference type="Proteomes" id="UP000233551">
    <property type="component" value="Unassembled WGS sequence"/>
</dbReference>
<dbReference type="PANTHER" id="PTHR48189">
    <property type="entry name" value="BNAA10G07240D PROTEIN"/>
    <property type="match status" value="1"/>
</dbReference>
<evidence type="ECO:0000313" key="1">
    <source>
        <dbReference type="EMBL" id="PKI35623.1"/>
    </source>
</evidence>
<evidence type="ECO:0000313" key="2">
    <source>
        <dbReference type="Proteomes" id="UP000233551"/>
    </source>
</evidence>
<comment type="caution">
    <text evidence="1">The sequence shown here is derived from an EMBL/GenBank/DDBJ whole genome shotgun (WGS) entry which is preliminary data.</text>
</comment>
<keyword evidence="2" id="KW-1185">Reference proteome</keyword>
<dbReference type="PANTHER" id="PTHR48189:SF3">
    <property type="entry name" value="SECRETED PROTEIN"/>
    <property type="match status" value="1"/>
</dbReference>
<proteinExistence type="predicted"/>
<name>A0A2I0HVG5_PUNGR</name>
<dbReference type="EMBL" id="PGOL01005256">
    <property type="protein sequence ID" value="PKI35623.1"/>
    <property type="molecule type" value="Genomic_DNA"/>
</dbReference>
<sequence>MTVVVMAELLEEYTLALRRLTEQLLQPRPTTHFAGALRSFRLASSSSSSSTPYYSDSSFLVYF</sequence>